<reference evidence="2" key="1">
    <citation type="journal article" date="2020" name="Fungal Divers.">
        <title>Resolving the Mortierellaceae phylogeny through synthesis of multi-gene phylogenetics and phylogenomics.</title>
        <authorList>
            <person name="Vandepol N."/>
            <person name="Liber J."/>
            <person name="Desiro A."/>
            <person name="Na H."/>
            <person name="Kennedy M."/>
            <person name="Barry K."/>
            <person name="Grigoriev I.V."/>
            <person name="Miller A.N."/>
            <person name="O'Donnell K."/>
            <person name="Stajich J.E."/>
            <person name="Bonito G."/>
        </authorList>
    </citation>
    <scope>NUCLEOTIDE SEQUENCE</scope>
    <source>
        <strain evidence="2">REB-010B</strain>
    </source>
</reference>
<protein>
    <submittedName>
        <fullName evidence="2">Uncharacterized protein</fullName>
    </submittedName>
</protein>
<organism evidence="2 3">
    <name type="scientific">Dissophora globulifera</name>
    <dbReference type="NCBI Taxonomy" id="979702"/>
    <lineage>
        <taxon>Eukaryota</taxon>
        <taxon>Fungi</taxon>
        <taxon>Fungi incertae sedis</taxon>
        <taxon>Mucoromycota</taxon>
        <taxon>Mortierellomycotina</taxon>
        <taxon>Mortierellomycetes</taxon>
        <taxon>Mortierellales</taxon>
        <taxon>Mortierellaceae</taxon>
        <taxon>Dissophora</taxon>
    </lineage>
</organism>
<dbReference type="Proteomes" id="UP000738325">
    <property type="component" value="Unassembled WGS sequence"/>
</dbReference>
<evidence type="ECO:0000256" key="1">
    <source>
        <dbReference type="SAM" id="MobiDB-lite"/>
    </source>
</evidence>
<feature type="region of interest" description="Disordered" evidence="1">
    <location>
        <begin position="93"/>
        <end position="163"/>
    </location>
</feature>
<dbReference type="OrthoDB" id="2436692at2759"/>
<gene>
    <name evidence="2" type="ORF">BGZ99_005843</name>
</gene>
<proteinExistence type="predicted"/>
<keyword evidence="3" id="KW-1185">Reference proteome</keyword>
<dbReference type="AlphaFoldDB" id="A0A9P6USV9"/>
<evidence type="ECO:0000313" key="3">
    <source>
        <dbReference type="Proteomes" id="UP000738325"/>
    </source>
</evidence>
<sequence>MVAVYKLNRYDKKSKQKLVDWDVALRHPFDQLTVYTEWLQRIDPQGHISAECLSQLNRLVHNIQAVTEVNQNPRGMLKRISTLARGVLRRQSSSPLLIGPPSSESSSYSPLTPSTAISRASTEFSTGDSGRLKQSSNATPRASMDVSRPHSAGTTVTAMTASDNRIETVTDAHTVSGSMHRISSSVLATKSANSTSASASMVSIASRSVSGTMGGQSNRDSVVCSDAGGSTCSSNSVGSLTLAPSMETLHVKIVTTTITATASPPPAVITTTRPTIPGRQLSLPTERKKFLDDDRERETRRATLRVGTQALITATAESLQSPTFVSRPSIDRLRTITKRETATKPAVKSLISFWEQTSSELVEA</sequence>
<dbReference type="EMBL" id="JAAAIP010000387">
    <property type="protein sequence ID" value="KAG0318152.1"/>
    <property type="molecule type" value="Genomic_DNA"/>
</dbReference>
<accession>A0A9P6USV9</accession>
<evidence type="ECO:0000313" key="2">
    <source>
        <dbReference type="EMBL" id="KAG0318152.1"/>
    </source>
</evidence>
<comment type="caution">
    <text evidence="2">The sequence shown here is derived from an EMBL/GenBank/DDBJ whole genome shotgun (WGS) entry which is preliminary data.</text>
</comment>
<name>A0A9P6USV9_9FUNG</name>
<feature type="compositionally biased region" description="Polar residues" evidence="1">
    <location>
        <begin position="152"/>
        <end position="163"/>
    </location>
</feature>
<feature type="compositionally biased region" description="Low complexity" evidence="1">
    <location>
        <begin position="93"/>
        <end position="114"/>
    </location>
</feature>
<feature type="compositionally biased region" description="Polar residues" evidence="1">
    <location>
        <begin position="115"/>
        <end position="140"/>
    </location>
</feature>